<gene>
    <name evidence="1" type="ORF">WN48_08230</name>
</gene>
<accession>A0A310SJF7</accession>
<name>A0A310SJF7_9HYME</name>
<proteinExistence type="predicted"/>
<sequence length="56" mass="6264">MGKTGVERGYLTWPGPNFPRLVWPPDANRAPIPGEVKKYPTICSGGHYKISILRKI</sequence>
<dbReference type="AlphaFoldDB" id="A0A310SJF7"/>
<protein>
    <submittedName>
        <fullName evidence="1">Uncharacterized protein</fullName>
    </submittedName>
</protein>
<evidence type="ECO:0000313" key="1">
    <source>
        <dbReference type="EMBL" id="OAD59754.1"/>
    </source>
</evidence>
<organism evidence="1 2">
    <name type="scientific">Eufriesea mexicana</name>
    <dbReference type="NCBI Taxonomy" id="516756"/>
    <lineage>
        <taxon>Eukaryota</taxon>
        <taxon>Metazoa</taxon>
        <taxon>Ecdysozoa</taxon>
        <taxon>Arthropoda</taxon>
        <taxon>Hexapoda</taxon>
        <taxon>Insecta</taxon>
        <taxon>Pterygota</taxon>
        <taxon>Neoptera</taxon>
        <taxon>Endopterygota</taxon>
        <taxon>Hymenoptera</taxon>
        <taxon>Apocrita</taxon>
        <taxon>Aculeata</taxon>
        <taxon>Apoidea</taxon>
        <taxon>Anthophila</taxon>
        <taxon>Apidae</taxon>
        <taxon>Eufriesea</taxon>
    </lineage>
</organism>
<dbReference type="EMBL" id="KQ760590">
    <property type="protein sequence ID" value="OAD59754.1"/>
    <property type="molecule type" value="Genomic_DNA"/>
</dbReference>
<reference evidence="1 2" key="1">
    <citation type="submission" date="2015-07" db="EMBL/GenBank/DDBJ databases">
        <title>The genome of Eufriesea mexicana.</title>
        <authorList>
            <person name="Pan H."/>
            <person name="Kapheim K."/>
        </authorList>
    </citation>
    <scope>NUCLEOTIDE SEQUENCE [LARGE SCALE GENOMIC DNA]</scope>
    <source>
        <strain evidence="1">0111107269</strain>
        <tissue evidence="1">Whole body</tissue>
    </source>
</reference>
<evidence type="ECO:0000313" key="2">
    <source>
        <dbReference type="Proteomes" id="UP000250275"/>
    </source>
</evidence>
<dbReference type="Proteomes" id="UP000250275">
    <property type="component" value="Unassembled WGS sequence"/>
</dbReference>
<keyword evidence="2" id="KW-1185">Reference proteome</keyword>